<keyword evidence="3" id="KW-1185">Reference proteome</keyword>
<reference evidence="3" key="1">
    <citation type="submission" date="2016-10" db="EMBL/GenBank/DDBJ databases">
        <authorList>
            <person name="Varghese N."/>
            <person name="Submissions S."/>
        </authorList>
    </citation>
    <scope>NUCLEOTIDE SEQUENCE [LARGE SCALE GENOMIC DNA]</scope>
    <source>
        <strain evidence="3">DSM 45722</strain>
    </source>
</reference>
<dbReference type="STRING" id="1960309.SAMN03159343_3514"/>
<sequence length="160" mass="16380">MTTTLTVAAPAVDLDAALLPGPTALHHRLQERLAAAAAQPGCLVVVGLLRKDTGWPLAAGALTTVTALLAGALRGEDWLAREDHTEFGVLVTGSPADADTVAERLTGVVTGAVTGLHACAGVATLEDGLTAHEVTRRALLCLDAARHRGPNAVVHYSGTR</sequence>
<dbReference type="InterPro" id="IPR000160">
    <property type="entry name" value="GGDEF_dom"/>
</dbReference>
<dbReference type="AlphaFoldDB" id="A0A1G4YTQ2"/>
<name>A0A1G4YTQ2_9ACTN</name>
<evidence type="ECO:0000259" key="1">
    <source>
        <dbReference type="PROSITE" id="PS50887"/>
    </source>
</evidence>
<dbReference type="PROSITE" id="PS50887">
    <property type="entry name" value="GGDEF"/>
    <property type="match status" value="1"/>
</dbReference>
<evidence type="ECO:0000313" key="3">
    <source>
        <dbReference type="Proteomes" id="UP000198981"/>
    </source>
</evidence>
<dbReference type="Gene3D" id="3.30.70.270">
    <property type="match status" value="1"/>
</dbReference>
<dbReference type="SMART" id="SM00267">
    <property type="entry name" value="GGDEF"/>
    <property type="match status" value="1"/>
</dbReference>
<proteinExistence type="predicted"/>
<dbReference type="SUPFAM" id="SSF55073">
    <property type="entry name" value="Nucleotide cyclase"/>
    <property type="match status" value="1"/>
</dbReference>
<dbReference type="OrthoDB" id="5189140at2"/>
<dbReference type="RefSeq" id="WP_092806723.1">
    <property type="nucleotide sequence ID" value="NZ_FMUH01000006.1"/>
</dbReference>
<accession>A0A1G4YTQ2</accession>
<evidence type="ECO:0000313" key="2">
    <source>
        <dbReference type="EMBL" id="SCX56832.1"/>
    </source>
</evidence>
<dbReference type="EMBL" id="FMUH01000006">
    <property type="protein sequence ID" value="SCX56832.1"/>
    <property type="molecule type" value="Genomic_DNA"/>
</dbReference>
<dbReference type="Proteomes" id="UP000198981">
    <property type="component" value="Unassembled WGS sequence"/>
</dbReference>
<protein>
    <submittedName>
        <fullName evidence="2">GGDEF domain-containing protein, diguanylate cyclase (C-di-GMP synthetase) or its enzymatically inactive variants</fullName>
    </submittedName>
</protein>
<organism evidence="2 3">
    <name type="scientific">Klenkia marina</name>
    <dbReference type="NCBI Taxonomy" id="1960309"/>
    <lineage>
        <taxon>Bacteria</taxon>
        <taxon>Bacillati</taxon>
        <taxon>Actinomycetota</taxon>
        <taxon>Actinomycetes</taxon>
        <taxon>Geodermatophilales</taxon>
        <taxon>Geodermatophilaceae</taxon>
        <taxon>Klenkia</taxon>
    </lineage>
</organism>
<feature type="domain" description="GGDEF" evidence="1">
    <location>
        <begin position="39"/>
        <end position="158"/>
    </location>
</feature>
<dbReference type="InterPro" id="IPR043128">
    <property type="entry name" value="Rev_trsase/Diguanyl_cyclase"/>
</dbReference>
<dbReference type="InterPro" id="IPR029787">
    <property type="entry name" value="Nucleotide_cyclase"/>
</dbReference>
<gene>
    <name evidence="2" type="ORF">SAMN03159343_3514</name>
</gene>